<feature type="transmembrane region" description="Helical" evidence="1">
    <location>
        <begin position="407"/>
        <end position="432"/>
    </location>
</feature>
<comment type="caution">
    <text evidence="2">The sequence shown here is derived from an EMBL/GenBank/DDBJ whole genome shotgun (WGS) entry which is preliminary data.</text>
</comment>
<dbReference type="EMBL" id="JAUJEB010000015">
    <property type="protein sequence ID" value="MDN5217302.1"/>
    <property type="molecule type" value="Genomic_DNA"/>
</dbReference>
<feature type="transmembrane region" description="Helical" evidence="1">
    <location>
        <begin position="325"/>
        <end position="347"/>
    </location>
</feature>
<feature type="transmembrane region" description="Helical" evidence="1">
    <location>
        <begin position="99"/>
        <end position="127"/>
    </location>
</feature>
<evidence type="ECO:0000313" key="2">
    <source>
        <dbReference type="EMBL" id="MDN5217302.1"/>
    </source>
</evidence>
<reference evidence="2" key="1">
    <citation type="submission" date="2023-06" db="EMBL/GenBank/DDBJ databases">
        <title>Genomic of Agaribacillus aureum.</title>
        <authorList>
            <person name="Wang G."/>
        </authorList>
    </citation>
    <scope>NUCLEOTIDE SEQUENCE</scope>
    <source>
        <strain evidence="2">BMA12</strain>
    </source>
</reference>
<protein>
    <recommendedName>
        <fullName evidence="4">ABC transporter permease</fullName>
    </recommendedName>
</protein>
<accession>A0ABT8LHM5</accession>
<feature type="transmembrane region" description="Helical" evidence="1">
    <location>
        <begin position="452"/>
        <end position="470"/>
    </location>
</feature>
<evidence type="ECO:0000313" key="3">
    <source>
        <dbReference type="Proteomes" id="UP001172083"/>
    </source>
</evidence>
<evidence type="ECO:0008006" key="4">
    <source>
        <dbReference type="Google" id="ProtNLM"/>
    </source>
</evidence>
<dbReference type="RefSeq" id="WP_346762639.1">
    <property type="nucleotide sequence ID" value="NZ_JAUJEB010000015.1"/>
</dbReference>
<feature type="transmembrane region" description="Helical" evidence="1">
    <location>
        <begin position="569"/>
        <end position="589"/>
    </location>
</feature>
<keyword evidence="1" id="KW-1133">Transmembrane helix</keyword>
<sequence length="1082" mass="122925">MISKILKFELRARFKQPMTLLFFLMLVFQGIWYTQGSYEYYVNDATLMNGAALFYKNFAGGGIILIVIISIITGTVLYKDIQYKSAGIIYALPINEKRFFAGRFLSAFLINVILGAGIFVGMVLVPFSGIGTPDKFGPTPWGQMTHGFLLLTVSNLLMLTIVCFASLVIFKRMAAGYLSVFAYVMLFLVAETVSGNAADTTFIELIDPFAYVYTAQVLDALPADAKNTAYLPLNSIYFLNRLIWLGGSLLLFWYAYRKFSFKDFIGAISLRGRKKAIDSSTPVSKKEIAVPHVRLIFSAIEYIRKFWRLSVLEFRNVVRPVNFKIIVGILGLMFFLQNIMWNATYYLGPQQPLTSSMTLARLTMGAFIMMLLMIWAGELFFKDKTANIWQITDALPVPVWVGQLSKFVAMCGVALIMALTIIVCGVLAQILMGGWKEIDPGLYAGDLLGYKWGWLTYILNIALVFFLAGLTGHRFLTHILGVGYYFFNIISFDMGIMEELRFGYALTPGIEDFSEMNGYGIWSIASFWYFIMWATLAVVFVLLGIHFWRRGASLSFVKKLTFQTNQINWYGKFVVLICLIGFFFLQSFIVREVNDKGNFETDAMANLKDATYEQKYKWIEEIPQPVITGIDLSLDLFPEIRKATYQADMQLTNLHSVSIDTLYLNTAEFVDIKDILWNGESVGVAWEDKEMDIVAVAYRLDSLERVNITIKAEKCYDGFTQSDAQPDLAFNGLFMDARDILPTIGYHADRELNKNRDRVDQGLGKINSRMAPVEDSIRLWQDAFSPDALWLGGKIRVSTSEGQTVVAPGVLKHSSKQGHRNYFEYELEAASPFEWYFCSGSFEKIEFQVKTIKVGIFHKKEHTFNLPLYQKSIQSSIDFINEELGTYPFSEVRLVEIPFYQNEHYTFPNGIAISEKEGWIADSSGIEEKAYIMFSTATQLMRHWLYQRVLIGNVQGADILKVALPEALALQVVRQTYGEEAVDGLLQKKKDAYGKERGNEPNVEPPLIYADGVDYLEKNKGTVAIYALSQKLGHQAFNREMLQVIDKFDRQAMSFSTLYNHLKTRLPADLVDQVAYDFEKVK</sequence>
<keyword evidence="1" id="KW-0812">Transmembrane</keyword>
<dbReference type="Proteomes" id="UP001172083">
    <property type="component" value="Unassembled WGS sequence"/>
</dbReference>
<keyword evidence="3" id="KW-1185">Reference proteome</keyword>
<name>A0ABT8LHM5_9BACT</name>
<keyword evidence="1" id="KW-0472">Membrane</keyword>
<feature type="transmembrane region" description="Helical" evidence="1">
    <location>
        <begin position="236"/>
        <end position="256"/>
    </location>
</feature>
<feature type="transmembrane region" description="Helical" evidence="1">
    <location>
        <begin position="58"/>
        <end position="78"/>
    </location>
</feature>
<organism evidence="2 3">
    <name type="scientific">Agaribacillus aureus</name>
    <dbReference type="NCBI Taxonomy" id="3051825"/>
    <lineage>
        <taxon>Bacteria</taxon>
        <taxon>Pseudomonadati</taxon>
        <taxon>Bacteroidota</taxon>
        <taxon>Cytophagia</taxon>
        <taxon>Cytophagales</taxon>
        <taxon>Splendidivirgaceae</taxon>
        <taxon>Agaribacillus</taxon>
    </lineage>
</organism>
<gene>
    <name evidence="2" type="ORF">QQ020_34835</name>
</gene>
<feature type="transmembrane region" description="Helical" evidence="1">
    <location>
        <begin position="526"/>
        <end position="548"/>
    </location>
</feature>
<feature type="transmembrane region" description="Helical" evidence="1">
    <location>
        <begin position="20"/>
        <end position="38"/>
    </location>
</feature>
<dbReference type="Gene3D" id="1.10.390.10">
    <property type="entry name" value="Neutral Protease Domain 2"/>
    <property type="match status" value="1"/>
</dbReference>
<feature type="transmembrane region" description="Helical" evidence="1">
    <location>
        <begin position="482"/>
        <end position="506"/>
    </location>
</feature>
<feature type="transmembrane region" description="Helical" evidence="1">
    <location>
        <begin position="177"/>
        <end position="198"/>
    </location>
</feature>
<dbReference type="InterPro" id="IPR027268">
    <property type="entry name" value="Peptidase_M4/M1_CTD_sf"/>
</dbReference>
<feature type="transmembrane region" description="Helical" evidence="1">
    <location>
        <begin position="147"/>
        <end position="170"/>
    </location>
</feature>
<proteinExistence type="predicted"/>
<evidence type="ECO:0000256" key="1">
    <source>
        <dbReference type="SAM" id="Phobius"/>
    </source>
</evidence>
<feature type="transmembrane region" description="Helical" evidence="1">
    <location>
        <begin position="359"/>
        <end position="381"/>
    </location>
</feature>